<reference evidence="1 2" key="1">
    <citation type="journal article" date="2018" name="PLoS ONE">
        <title>The draft genome of Kipferlia bialata reveals reductive genome evolution in fornicate parasites.</title>
        <authorList>
            <person name="Tanifuji G."/>
            <person name="Takabayashi S."/>
            <person name="Kume K."/>
            <person name="Takagi M."/>
            <person name="Nakayama T."/>
            <person name="Kamikawa R."/>
            <person name="Inagaki Y."/>
            <person name="Hashimoto T."/>
        </authorList>
    </citation>
    <scope>NUCLEOTIDE SEQUENCE [LARGE SCALE GENOMIC DNA]</scope>
    <source>
        <strain evidence="1">NY0173</strain>
    </source>
</reference>
<sequence length="30" mass="3633">HTPKFEHILPPHLFVHLLQQISVEDRVVFR</sequence>
<name>A0A391NYS8_9EUKA</name>
<comment type="caution">
    <text evidence="1">The sequence shown here is derived from an EMBL/GenBank/DDBJ whole genome shotgun (WGS) entry which is preliminary data.</text>
</comment>
<gene>
    <name evidence="1" type="ORF">KIPB_016053</name>
</gene>
<dbReference type="Proteomes" id="UP000265618">
    <property type="component" value="Unassembled WGS sequence"/>
</dbReference>
<accession>A0A391NYS8</accession>
<dbReference type="EMBL" id="BDIP01009486">
    <property type="protein sequence ID" value="GCA65026.1"/>
    <property type="molecule type" value="Genomic_DNA"/>
</dbReference>
<feature type="non-terminal residue" evidence="1">
    <location>
        <position position="1"/>
    </location>
</feature>
<proteinExistence type="predicted"/>
<dbReference type="AlphaFoldDB" id="A0A391NYS8"/>
<organism evidence="1 2">
    <name type="scientific">Kipferlia bialata</name>
    <dbReference type="NCBI Taxonomy" id="797122"/>
    <lineage>
        <taxon>Eukaryota</taxon>
        <taxon>Metamonada</taxon>
        <taxon>Carpediemonas-like organisms</taxon>
        <taxon>Kipferlia</taxon>
    </lineage>
</organism>
<keyword evidence="2" id="KW-1185">Reference proteome</keyword>
<protein>
    <submittedName>
        <fullName evidence="1">Uncharacterized protein</fullName>
    </submittedName>
</protein>
<evidence type="ECO:0000313" key="1">
    <source>
        <dbReference type="EMBL" id="GCA65026.1"/>
    </source>
</evidence>
<evidence type="ECO:0000313" key="2">
    <source>
        <dbReference type="Proteomes" id="UP000265618"/>
    </source>
</evidence>